<keyword evidence="8 10" id="KW-0472">Membrane</keyword>
<keyword evidence="6 10" id="KW-1133">Transmembrane helix</keyword>
<comment type="subcellular location">
    <subcellularLocation>
        <location evidence="1">Membrane</location>
        <topology evidence="1">Multi-pass membrane protein</topology>
    </subcellularLocation>
</comment>
<accession>A0A7J9B040</accession>
<keyword evidence="9" id="KW-0604">Photosystem II</keyword>
<dbReference type="Proteomes" id="UP000593574">
    <property type="component" value="Unassembled WGS sequence"/>
</dbReference>
<dbReference type="InterPro" id="IPR000932">
    <property type="entry name" value="PS_antenna-like"/>
</dbReference>
<proteinExistence type="predicted"/>
<keyword evidence="2" id="KW-0148">Chlorophyll</keyword>
<gene>
    <name evidence="11" type="ORF">Golax_025412</name>
</gene>
<keyword evidence="12" id="KW-1185">Reference proteome</keyword>
<name>A0A7J9B040_9ROSI</name>
<evidence type="ECO:0000256" key="4">
    <source>
        <dbReference type="ARBA" id="ARBA00022640"/>
    </source>
</evidence>
<dbReference type="AlphaFoldDB" id="A0A7J9B040"/>
<dbReference type="Pfam" id="PF00421">
    <property type="entry name" value="PSII"/>
    <property type="match status" value="1"/>
</dbReference>
<evidence type="ECO:0000256" key="10">
    <source>
        <dbReference type="SAM" id="Phobius"/>
    </source>
</evidence>
<evidence type="ECO:0000256" key="1">
    <source>
        <dbReference type="ARBA" id="ARBA00004141"/>
    </source>
</evidence>
<evidence type="ECO:0000256" key="8">
    <source>
        <dbReference type="ARBA" id="ARBA00023136"/>
    </source>
</evidence>
<feature type="transmembrane region" description="Helical" evidence="10">
    <location>
        <begin position="20"/>
        <end position="38"/>
    </location>
</feature>
<dbReference type="GO" id="GO:0009523">
    <property type="term" value="C:photosystem II"/>
    <property type="evidence" value="ECO:0007669"/>
    <property type="project" value="UniProtKB-KW"/>
</dbReference>
<evidence type="ECO:0000256" key="3">
    <source>
        <dbReference type="ARBA" id="ARBA00022531"/>
    </source>
</evidence>
<reference evidence="11 12" key="1">
    <citation type="journal article" date="2019" name="Genome Biol. Evol.">
        <title>Insights into the evolution of the New World diploid cottons (Gossypium, subgenus Houzingenia) based on genome sequencing.</title>
        <authorList>
            <person name="Grover C.E."/>
            <person name="Arick M.A. 2nd"/>
            <person name="Thrash A."/>
            <person name="Conover J.L."/>
            <person name="Sanders W.S."/>
            <person name="Peterson D.G."/>
            <person name="Frelichowski J.E."/>
            <person name="Scheffler J.A."/>
            <person name="Scheffler B.E."/>
            <person name="Wendel J.F."/>
        </authorList>
    </citation>
    <scope>NUCLEOTIDE SEQUENCE [LARGE SCALE GENOMIC DNA]</scope>
    <source>
        <strain evidence="11">4</strain>
        <tissue evidence="11">Leaf</tissue>
    </source>
</reference>
<evidence type="ECO:0000256" key="9">
    <source>
        <dbReference type="ARBA" id="ARBA00023276"/>
    </source>
</evidence>
<organism evidence="11 12">
    <name type="scientific">Gossypium laxum</name>
    <dbReference type="NCBI Taxonomy" id="34288"/>
    <lineage>
        <taxon>Eukaryota</taxon>
        <taxon>Viridiplantae</taxon>
        <taxon>Streptophyta</taxon>
        <taxon>Embryophyta</taxon>
        <taxon>Tracheophyta</taxon>
        <taxon>Spermatophyta</taxon>
        <taxon>Magnoliopsida</taxon>
        <taxon>eudicotyledons</taxon>
        <taxon>Gunneridae</taxon>
        <taxon>Pentapetalae</taxon>
        <taxon>rosids</taxon>
        <taxon>malvids</taxon>
        <taxon>Malvales</taxon>
        <taxon>Malvaceae</taxon>
        <taxon>Malvoideae</taxon>
        <taxon>Gossypium</taxon>
    </lineage>
</organism>
<keyword evidence="5 10" id="KW-0812">Transmembrane</keyword>
<comment type="caution">
    <text evidence="11">The sequence shown here is derived from an EMBL/GenBank/DDBJ whole genome shotgun (WGS) entry which is preliminary data.</text>
</comment>
<dbReference type="SUPFAM" id="SSF161077">
    <property type="entry name" value="Photosystem II antenna protein-like"/>
    <property type="match status" value="1"/>
</dbReference>
<protein>
    <submittedName>
        <fullName evidence="11">Uncharacterized protein</fullName>
    </submittedName>
</protein>
<dbReference type="GO" id="GO:0009767">
    <property type="term" value="P:photosynthetic electron transport chain"/>
    <property type="evidence" value="ECO:0007669"/>
    <property type="project" value="InterPro"/>
</dbReference>
<evidence type="ECO:0000256" key="6">
    <source>
        <dbReference type="ARBA" id="ARBA00022989"/>
    </source>
</evidence>
<keyword evidence="4" id="KW-0934">Plastid</keyword>
<evidence type="ECO:0000313" key="11">
    <source>
        <dbReference type="EMBL" id="MBA0728974.1"/>
    </source>
</evidence>
<evidence type="ECO:0000313" key="12">
    <source>
        <dbReference type="Proteomes" id="UP000593574"/>
    </source>
</evidence>
<dbReference type="EMBL" id="JABEZV010038592">
    <property type="protein sequence ID" value="MBA0728974.1"/>
    <property type="molecule type" value="Genomic_DNA"/>
</dbReference>
<sequence length="67" mass="7644">EDYNKFGYLELRRCGRSTYCIFWLVLISSYLALDPYGLTSKVQPVNPTWGMEGFDPFVLGGIASHHI</sequence>
<keyword evidence="3" id="KW-0602">Photosynthesis</keyword>
<evidence type="ECO:0000256" key="5">
    <source>
        <dbReference type="ARBA" id="ARBA00022692"/>
    </source>
</evidence>
<keyword evidence="7" id="KW-0157">Chromophore</keyword>
<evidence type="ECO:0000256" key="2">
    <source>
        <dbReference type="ARBA" id="ARBA00022494"/>
    </source>
</evidence>
<evidence type="ECO:0000256" key="7">
    <source>
        <dbReference type="ARBA" id="ARBA00022991"/>
    </source>
</evidence>
<dbReference type="InterPro" id="IPR036001">
    <property type="entry name" value="PS_II_antenna-like_sf"/>
</dbReference>
<feature type="non-terminal residue" evidence="11">
    <location>
        <position position="67"/>
    </location>
</feature>
<feature type="non-terminal residue" evidence="11">
    <location>
        <position position="1"/>
    </location>
</feature>
<dbReference type="GO" id="GO:0016168">
    <property type="term" value="F:chlorophyll binding"/>
    <property type="evidence" value="ECO:0007669"/>
    <property type="project" value="UniProtKB-KW"/>
</dbReference>